<keyword evidence="2" id="KW-1185">Reference proteome</keyword>
<dbReference type="Pfam" id="PF14559">
    <property type="entry name" value="TPR_19"/>
    <property type="match status" value="1"/>
</dbReference>
<dbReference type="OrthoDB" id="7390129at2"/>
<dbReference type="EMBL" id="RZUL01000003">
    <property type="protein sequence ID" value="RVT41074.1"/>
    <property type="molecule type" value="Genomic_DNA"/>
</dbReference>
<dbReference type="Gene3D" id="1.25.40.10">
    <property type="entry name" value="Tetratricopeptide repeat domain"/>
    <property type="match status" value="1"/>
</dbReference>
<dbReference type="Pfam" id="PF13432">
    <property type="entry name" value="TPR_16"/>
    <property type="match status" value="1"/>
</dbReference>
<dbReference type="SUPFAM" id="SSF48452">
    <property type="entry name" value="TPR-like"/>
    <property type="match status" value="1"/>
</dbReference>
<protein>
    <submittedName>
        <fullName evidence="1">Tetratricopeptide repeat protein</fullName>
    </submittedName>
</protein>
<dbReference type="AlphaFoldDB" id="A0A437J7T8"/>
<dbReference type="Proteomes" id="UP000282977">
    <property type="component" value="Unassembled WGS sequence"/>
</dbReference>
<organism evidence="1 2">
    <name type="scientific">Sphingobium algorifonticola</name>
    <dbReference type="NCBI Taxonomy" id="2008318"/>
    <lineage>
        <taxon>Bacteria</taxon>
        <taxon>Pseudomonadati</taxon>
        <taxon>Pseudomonadota</taxon>
        <taxon>Alphaproteobacteria</taxon>
        <taxon>Sphingomonadales</taxon>
        <taxon>Sphingomonadaceae</taxon>
        <taxon>Sphingobium</taxon>
    </lineage>
</organism>
<name>A0A437J7T8_9SPHN</name>
<reference evidence="1 2" key="1">
    <citation type="submission" date="2019-01" db="EMBL/GenBank/DDBJ databases">
        <authorList>
            <person name="Chen W.-M."/>
        </authorList>
    </citation>
    <scope>NUCLEOTIDE SEQUENCE [LARGE SCALE GENOMIC DNA]</scope>
    <source>
        <strain evidence="1 2">TLA-22</strain>
    </source>
</reference>
<evidence type="ECO:0000313" key="1">
    <source>
        <dbReference type="EMBL" id="RVT41074.1"/>
    </source>
</evidence>
<accession>A0A437J7T8</accession>
<proteinExistence type="predicted"/>
<sequence>MGWAIAGLLAAATLGLMLWPGRSPRGTWELVGAALLFGIAGYAWQGNPTLAGAPRNGQAQAAPFDEDMAKQRQAIGERFGKAGQWLVLSDGLGRQGKTQEAANVLVAAVKQEPNNATLWLGLGNALVAHGDGVMSPSAEYAFRKAMAIDPQAPAAPYFYGMALAQSGQLEGARKIWAPLAARLPAGSQLRAELEQNVAMIDSRLGGQGEGPLGGS</sequence>
<evidence type="ECO:0000313" key="2">
    <source>
        <dbReference type="Proteomes" id="UP000282977"/>
    </source>
</evidence>
<comment type="caution">
    <text evidence="1">The sequence shown here is derived from an EMBL/GenBank/DDBJ whole genome shotgun (WGS) entry which is preliminary data.</text>
</comment>
<gene>
    <name evidence="1" type="ORF">ENE74_11590</name>
</gene>
<dbReference type="InterPro" id="IPR011990">
    <property type="entry name" value="TPR-like_helical_dom_sf"/>
</dbReference>